<organism evidence="9 10">
    <name type="scientific">Caldimicrobium thiodismutans</name>
    <dbReference type="NCBI Taxonomy" id="1653476"/>
    <lineage>
        <taxon>Bacteria</taxon>
        <taxon>Pseudomonadati</taxon>
        <taxon>Thermodesulfobacteriota</taxon>
        <taxon>Thermodesulfobacteria</taxon>
        <taxon>Thermodesulfobacteriales</taxon>
        <taxon>Thermodesulfobacteriaceae</taxon>
        <taxon>Caldimicrobium</taxon>
    </lineage>
</organism>
<evidence type="ECO:0000256" key="2">
    <source>
        <dbReference type="ARBA" id="ARBA00022670"/>
    </source>
</evidence>
<protein>
    <recommendedName>
        <fullName evidence="11">Peptidoglycan endopeptidase</fullName>
    </recommendedName>
</protein>
<dbReference type="InterPro" id="IPR000064">
    <property type="entry name" value="NLP_P60_dom"/>
</dbReference>
<dbReference type="EMBL" id="PNIE01000082">
    <property type="protein sequence ID" value="PMP61446.1"/>
    <property type="molecule type" value="Genomic_DNA"/>
</dbReference>
<feature type="domain" description="LysM" evidence="7">
    <location>
        <begin position="151"/>
        <end position="194"/>
    </location>
</feature>
<sequence>MKEKALKYSFFIFFIFVFGYFLHTLSSLSYAKVKKSKSHSKVYKKEAVKRNKVSKTRIVKKGDNLHKVAKKPELRVEEYIHYKVKKGETLYRISKKFGVTPEEIAELNGVTPKSLKPGLIIKIPNKNLQNQNIVERNLDLPVKGELSEKKIYHEVKKGENLFRIALKYETTVEELKKLNNLKNNHLKPGQLLLVKVKKENSLSEAPPGFIYHVVQEGETLYRISLKYNIPLNTLKEINHLKEDILVVGQKLKIPTDLAYKERPFVLERPKEITSEKEETLSQKFEKNVLLKKGVLSSAMLTEEKEKALKQKFLEISFNLADQRYKLGGDGNGYLDCSAFVKLVYEELGIKLPRSSVEQYQMGVPIEKEELIPGDLVFFKTRGNKISHVGIYIGDNRFIHISSSRKRVAIDSLDDPYFNKRYAGAKRVLNGEVLEYFQDYLNKNKGTKSNIEGSSKRNYKFDDSISEANI</sequence>
<dbReference type="GO" id="GO:0008234">
    <property type="term" value="F:cysteine-type peptidase activity"/>
    <property type="evidence" value="ECO:0007669"/>
    <property type="project" value="UniProtKB-KW"/>
</dbReference>
<reference evidence="9 10" key="1">
    <citation type="submission" date="2018-01" db="EMBL/GenBank/DDBJ databases">
        <title>Metagenomic assembled genomes from two thermal pools in the Uzon Caldera, Kamchatka, Russia.</title>
        <authorList>
            <person name="Wilkins L."/>
            <person name="Ettinger C."/>
        </authorList>
    </citation>
    <scope>NUCLEOTIDE SEQUENCE [LARGE SCALE GENOMIC DNA]</scope>
    <source>
        <strain evidence="9">ZAV-15</strain>
    </source>
</reference>
<evidence type="ECO:0008006" key="11">
    <source>
        <dbReference type="Google" id="ProtNLM"/>
    </source>
</evidence>
<proteinExistence type="inferred from homology"/>
<gene>
    <name evidence="9" type="ORF">C0197_05610</name>
</gene>
<comment type="similarity">
    <text evidence="1">Belongs to the peptidase C40 family.</text>
</comment>
<evidence type="ECO:0000256" key="1">
    <source>
        <dbReference type="ARBA" id="ARBA00007074"/>
    </source>
</evidence>
<feature type="domain" description="NlpC/P60" evidence="8">
    <location>
        <begin position="306"/>
        <end position="428"/>
    </location>
</feature>
<keyword evidence="2" id="KW-0645">Protease</keyword>
<name>A0A2N7PIN6_9BACT</name>
<keyword evidence="6" id="KW-0788">Thiol protease</keyword>
<accession>A0A2N7PIN6</accession>
<dbReference type="GO" id="GO:0006508">
    <property type="term" value="P:proteolysis"/>
    <property type="evidence" value="ECO:0007669"/>
    <property type="project" value="UniProtKB-KW"/>
</dbReference>
<dbReference type="InterPro" id="IPR051202">
    <property type="entry name" value="Peptidase_C40"/>
</dbReference>
<dbReference type="SMART" id="SM00257">
    <property type="entry name" value="LysM"/>
    <property type="match status" value="3"/>
</dbReference>
<dbReference type="InterPro" id="IPR036779">
    <property type="entry name" value="LysM_dom_sf"/>
</dbReference>
<keyword evidence="5" id="KW-0378">Hydrolase</keyword>
<dbReference type="SUPFAM" id="SSF54001">
    <property type="entry name" value="Cysteine proteinases"/>
    <property type="match status" value="1"/>
</dbReference>
<evidence type="ECO:0000256" key="5">
    <source>
        <dbReference type="ARBA" id="ARBA00022801"/>
    </source>
</evidence>
<evidence type="ECO:0000313" key="10">
    <source>
        <dbReference type="Proteomes" id="UP000235731"/>
    </source>
</evidence>
<dbReference type="PANTHER" id="PTHR47053:SF4">
    <property type="entry name" value="ENDOPEPTIDASE LYTE-RELATED"/>
    <property type="match status" value="1"/>
</dbReference>
<dbReference type="PROSITE" id="PS51782">
    <property type="entry name" value="LYSM"/>
    <property type="match status" value="3"/>
</dbReference>
<dbReference type="PROSITE" id="PS51935">
    <property type="entry name" value="NLPC_P60"/>
    <property type="match status" value="1"/>
</dbReference>
<dbReference type="InterPro" id="IPR038765">
    <property type="entry name" value="Papain-like_cys_pep_sf"/>
</dbReference>
<dbReference type="PANTHER" id="PTHR47053">
    <property type="entry name" value="MUREIN DD-ENDOPEPTIDASE MEPH-RELATED"/>
    <property type="match status" value="1"/>
</dbReference>
<dbReference type="AlphaFoldDB" id="A0A2N7PIN6"/>
<dbReference type="Gene3D" id="3.90.1720.10">
    <property type="entry name" value="endopeptidase domain like (from Nostoc punctiforme)"/>
    <property type="match status" value="1"/>
</dbReference>
<dbReference type="SUPFAM" id="SSF54106">
    <property type="entry name" value="LysM domain"/>
    <property type="match status" value="3"/>
</dbReference>
<evidence type="ECO:0000259" key="8">
    <source>
        <dbReference type="PROSITE" id="PS51935"/>
    </source>
</evidence>
<keyword evidence="4" id="KW-0677">Repeat</keyword>
<evidence type="ECO:0000256" key="6">
    <source>
        <dbReference type="ARBA" id="ARBA00022807"/>
    </source>
</evidence>
<dbReference type="Proteomes" id="UP000235731">
    <property type="component" value="Unassembled WGS sequence"/>
</dbReference>
<comment type="caution">
    <text evidence="9">The sequence shown here is derived from an EMBL/GenBank/DDBJ whole genome shotgun (WGS) entry which is preliminary data.</text>
</comment>
<evidence type="ECO:0000313" key="9">
    <source>
        <dbReference type="EMBL" id="PMP61446.1"/>
    </source>
</evidence>
<dbReference type="Pfam" id="PF00877">
    <property type="entry name" value="NLPC_P60"/>
    <property type="match status" value="1"/>
</dbReference>
<keyword evidence="3" id="KW-0732">Signal</keyword>
<dbReference type="Pfam" id="PF01476">
    <property type="entry name" value="LysM"/>
    <property type="match status" value="3"/>
</dbReference>
<dbReference type="Gene3D" id="3.10.350.10">
    <property type="entry name" value="LysM domain"/>
    <property type="match status" value="3"/>
</dbReference>
<feature type="domain" description="LysM" evidence="7">
    <location>
        <begin position="80"/>
        <end position="123"/>
    </location>
</feature>
<evidence type="ECO:0000256" key="4">
    <source>
        <dbReference type="ARBA" id="ARBA00022737"/>
    </source>
</evidence>
<dbReference type="CDD" id="cd00118">
    <property type="entry name" value="LysM"/>
    <property type="match status" value="3"/>
</dbReference>
<evidence type="ECO:0000259" key="7">
    <source>
        <dbReference type="PROSITE" id="PS51782"/>
    </source>
</evidence>
<evidence type="ECO:0000256" key="3">
    <source>
        <dbReference type="ARBA" id="ARBA00022729"/>
    </source>
</evidence>
<dbReference type="InterPro" id="IPR018392">
    <property type="entry name" value="LysM"/>
</dbReference>
<feature type="domain" description="LysM" evidence="7">
    <location>
        <begin position="210"/>
        <end position="253"/>
    </location>
</feature>